<name>A0A9X1Q0S8_STRM4</name>
<dbReference type="RefSeq" id="WP_234765442.1">
    <property type="nucleotide sequence ID" value="NZ_JAKEIP010000125.1"/>
</dbReference>
<proteinExistence type="predicted"/>
<organism evidence="1 2">
    <name type="scientific">Streptomyces muensis</name>
    <dbReference type="NCBI Taxonomy" id="1077944"/>
    <lineage>
        <taxon>Bacteria</taxon>
        <taxon>Bacillati</taxon>
        <taxon>Actinomycetota</taxon>
        <taxon>Actinomycetes</taxon>
        <taxon>Kitasatosporales</taxon>
        <taxon>Streptomycetaceae</taxon>
        <taxon>Streptomyces</taxon>
    </lineage>
</organism>
<dbReference type="AlphaFoldDB" id="A0A9X1Q0S8"/>
<dbReference type="InterPro" id="IPR026337">
    <property type="entry name" value="AKG_HExxH"/>
</dbReference>
<evidence type="ECO:0000313" key="1">
    <source>
        <dbReference type="EMBL" id="MCF1597017.1"/>
    </source>
</evidence>
<dbReference type="EMBL" id="JAKEIP010000125">
    <property type="protein sequence ID" value="MCF1597017.1"/>
    <property type="molecule type" value="Genomic_DNA"/>
</dbReference>
<dbReference type="Proteomes" id="UP001139384">
    <property type="component" value="Unassembled WGS sequence"/>
</dbReference>
<keyword evidence="2" id="KW-1185">Reference proteome</keyword>
<sequence>MADRHLAELATGGGSDEALDQLERGERTRRQLLLGALHDRRDAPAGPLGSPDVAWQALHTAYRQDTGQVERLLLGPAVGSWVGHLLRRLHGTADGPELWTEWGHLHRLAVSAALLAGTDAHLPVPVTDGRLPLPGLGMLCLPGRWTGHRAVQATVHAGELAVGSGPDQVTLRPVHGPESAVWLPLRSVAPGVPLEDLDPYRDLDGPLPPARLDTAEFTAWRRVFADAVEVLGARTAPGPGRLDPGRIRSVVPWGRVGVLPPPEPTVRRSATTGDAYGAMVITRPAGGVMLAETLVHEFQHSKLAALLHLFPLLDDDRAERYYAPWRADPRHLTGLLHGAYAFIGVTGFWRDRMTDGSADPGTAAYYFALRRLQTRLVVRTLATSDRLTAPGRRLVAGLADTLDGWLRESVPDDALRRARTAAHLHRTEWRLRNLRPARSSPRPTAAFWPDIRTHVFAVRPGVPRTADEFLAADDPEAATSRYARLDPVDPHVRAGRLVAYATLHPGRTARRILARPESARLPGSATPR</sequence>
<gene>
    <name evidence="1" type="ORF">L0P92_26155</name>
</gene>
<reference evidence="1" key="1">
    <citation type="submission" date="2022-01" db="EMBL/GenBank/DDBJ databases">
        <title>Draft Genome Sequences of Seven Type Strains of the Genus Streptomyces.</title>
        <authorList>
            <person name="Aziz S."/>
            <person name="Coretto E."/>
            <person name="Chronakova A."/>
            <person name="Sproer C."/>
            <person name="Huber K."/>
            <person name="Nouioui I."/>
            <person name="Gross H."/>
        </authorList>
    </citation>
    <scope>NUCLEOTIDE SEQUENCE</scope>
    <source>
        <strain evidence="1">DSM 103493</strain>
    </source>
</reference>
<evidence type="ECO:0000313" key="2">
    <source>
        <dbReference type="Proteomes" id="UP001139384"/>
    </source>
</evidence>
<protein>
    <submittedName>
        <fullName evidence="1">HEXXH motif domain-containing protein</fullName>
    </submittedName>
</protein>
<comment type="caution">
    <text evidence="1">The sequence shown here is derived from an EMBL/GenBank/DDBJ whole genome shotgun (WGS) entry which is preliminary data.</text>
</comment>
<accession>A0A9X1Q0S8</accession>
<dbReference type="NCBIfam" id="TIGR04267">
    <property type="entry name" value="mod_HExxH"/>
    <property type="match status" value="1"/>
</dbReference>